<dbReference type="CDD" id="cd01065">
    <property type="entry name" value="NAD_bind_Shikimate_DH"/>
    <property type="match status" value="1"/>
</dbReference>
<dbReference type="EMBL" id="CP012154">
    <property type="protein sequence ID" value="AKS40728.1"/>
    <property type="molecule type" value="Genomic_DNA"/>
</dbReference>
<dbReference type="InterPro" id="IPR022893">
    <property type="entry name" value="Shikimate_DH_fam"/>
</dbReference>
<dbReference type="InterPro" id="IPR006151">
    <property type="entry name" value="Shikm_DH/Glu-tRNA_Rdtase"/>
</dbReference>
<dbReference type="OrthoDB" id="9776868at2"/>
<comment type="catalytic activity">
    <reaction evidence="7 8">
        <text>shikimate + NADP(+) = 3-dehydroshikimate + NADPH + H(+)</text>
        <dbReference type="Rhea" id="RHEA:17737"/>
        <dbReference type="ChEBI" id="CHEBI:15378"/>
        <dbReference type="ChEBI" id="CHEBI:16630"/>
        <dbReference type="ChEBI" id="CHEBI:36208"/>
        <dbReference type="ChEBI" id="CHEBI:57783"/>
        <dbReference type="ChEBI" id="CHEBI:58349"/>
        <dbReference type="EC" id="1.1.1.25"/>
    </reaction>
</comment>
<dbReference type="Pfam" id="PF08501">
    <property type="entry name" value="Shikimate_dh_N"/>
    <property type="match status" value="1"/>
</dbReference>
<feature type="binding site" evidence="8">
    <location>
        <position position="101"/>
    </location>
    <ligand>
        <name>shikimate</name>
        <dbReference type="ChEBI" id="CHEBI:36208"/>
    </ligand>
</feature>
<dbReference type="RefSeq" id="WP_049724417.1">
    <property type="nucleotide sequence ID" value="NZ_CP012154.1"/>
</dbReference>
<dbReference type="PANTHER" id="PTHR21089:SF1">
    <property type="entry name" value="BIFUNCTIONAL 3-DEHYDROQUINATE DEHYDRATASE_SHIKIMATE DEHYDROGENASE, CHLOROPLASTIC"/>
    <property type="match status" value="1"/>
</dbReference>
<dbReference type="GO" id="GO:0050661">
    <property type="term" value="F:NADP binding"/>
    <property type="evidence" value="ECO:0007669"/>
    <property type="project" value="InterPro"/>
</dbReference>
<reference evidence="9 10" key="1">
    <citation type="submission" date="2015-07" db="EMBL/GenBank/DDBJ databases">
        <authorList>
            <person name="Noorani M."/>
        </authorList>
    </citation>
    <scope>NUCLEOTIDE SEQUENCE [LARGE SCALE GENOMIC DNA]</scope>
    <source>
        <strain evidence="9 10">KCTC 42284</strain>
    </source>
</reference>
<accession>A0A0K0XSS6</accession>
<dbReference type="Gene3D" id="3.40.50.10860">
    <property type="entry name" value="Leucine Dehydrogenase, chain A, domain 1"/>
    <property type="match status" value="1"/>
</dbReference>
<comment type="pathway">
    <text evidence="1 8">Metabolic intermediate biosynthesis; chorismate biosynthesis; chorismate from D-erythrose 4-phosphate and phosphoenolpyruvate: step 4/7.</text>
</comment>
<feature type="binding site" evidence="8">
    <location>
        <position position="86"/>
    </location>
    <ligand>
        <name>shikimate</name>
        <dbReference type="ChEBI" id="CHEBI:36208"/>
    </ligand>
</feature>
<evidence type="ECO:0000256" key="5">
    <source>
        <dbReference type="ARBA" id="ARBA00023002"/>
    </source>
</evidence>
<dbReference type="NCBIfam" id="TIGR00507">
    <property type="entry name" value="aroE"/>
    <property type="match status" value="1"/>
</dbReference>
<dbReference type="GO" id="GO:0019632">
    <property type="term" value="P:shikimate metabolic process"/>
    <property type="evidence" value="ECO:0007669"/>
    <property type="project" value="InterPro"/>
</dbReference>
<evidence type="ECO:0000256" key="2">
    <source>
        <dbReference type="ARBA" id="ARBA00012962"/>
    </source>
</evidence>
<dbReference type="SUPFAM" id="SSF53223">
    <property type="entry name" value="Aminoacid dehydrogenase-like, N-terminal domain"/>
    <property type="match status" value="1"/>
</dbReference>
<sequence length="272" mass="29314">MLKLAVLGDPVEHSLSPQIHRHFGRQFGIELDYQRLRTGPEELPERLRAFVEAGGRGVNLTVPLKSAGLRLCQRIDAAARQARAVNTLSFEDGGWAGFNTDGPGLLADFDRLGLDLRGKRVLMLGAGGAAAGILGPLLRRKPAEILILNRSPERAVAMAERFAHLGSVRGAALDHDATAGSFDLLIQATSLGHQGGLPIIRPDWLAEHGVIYDLNYGPAHGLLERWARSHALTCHDGLGMLVGQAALAFEIWTGRRPDMDATLTALREAGPQ</sequence>
<dbReference type="GO" id="GO:0004764">
    <property type="term" value="F:shikimate 3-dehydrogenase (NADP+) activity"/>
    <property type="evidence" value="ECO:0007669"/>
    <property type="project" value="UniProtKB-UniRule"/>
</dbReference>
<dbReference type="GO" id="GO:0009073">
    <property type="term" value="P:aromatic amino acid family biosynthetic process"/>
    <property type="evidence" value="ECO:0007669"/>
    <property type="project" value="UniProtKB-KW"/>
</dbReference>
<feature type="binding site" evidence="8">
    <location>
        <position position="61"/>
    </location>
    <ligand>
        <name>shikimate</name>
        <dbReference type="ChEBI" id="CHEBI:36208"/>
    </ligand>
</feature>
<dbReference type="STRING" id="1579979.WM2015_345"/>
<dbReference type="InterPro" id="IPR011342">
    <property type="entry name" value="Shikimate_DH"/>
</dbReference>
<keyword evidence="5 8" id="KW-0560">Oxidoreductase</keyword>
<dbReference type="Gene3D" id="3.40.50.720">
    <property type="entry name" value="NAD(P)-binding Rossmann-like Domain"/>
    <property type="match status" value="1"/>
</dbReference>
<feature type="binding site" evidence="8">
    <location>
        <position position="237"/>
    </location>
    <ligand>
        <name>NADP(+)</name>
        <dbReference type="ChEBI" id="CHEBI:58349"/>
    </ligand>
</feature>
<keyword evidence="3 8" id="KW-0028">Amino-acid biosynthesis</keyword>
<feature type="binding site" evidence="8">
    <location>
        <position position="214"/>
    </location>
    <ligand>
        <name>NADP(+)</name>
        <dbReference type="ChEBI" id="CHEBI:58349"/>
    </ligand>
</feature>
<evidence type="ECO:0000256" key="7">
    <source>
        <dbReference type="ARBA" id="ARBA00049442"/>
    </source>
</evidence>
<feature type="binding site" evidence="8">
    <location>
        <position position="244"/>
    </location>
    <ligand>
        <name>shikimate</name>
        <dbReference type="ChEBI" id="CHEBI:36208"/>
    </ligand>
</feature>
<feature type="active site" description="Proton acceptor" evidence="8">
    <location>
        <position position="65"/>
    </location>
</feature>
<comment type="function">
    <text evidence="8">Involved in the biosynthesis of the chorismate, which leads to the biosynthesis of aromatic amino acids. Catalyzes the reversible NADPH linked reduction of 3-dehydroshikimate (DHSA) to yield shikimate (SA).</text>
</comment>
<evidence type="ECO:0000256" key="6">
    <source>
        <dbReference type="ARBA" id="ARBA00023141"/>
    </source>
</evidence>
<proteinExistence type="inferred from homology"/>
<dbReference type="UniPathway" id="UPA00053">
    <property type="reaction ID" value="UER00087"/>
</dbReference>
<dbReference type="PANTHER" id="PTHR21089">
    <property type="entry name" value="SHIKIMATE DEHYDROGENASE"/>
    <property type="match status" value="1"/>
</dbReference>
<dbReference type="InterPro" id="IPR013708">
    <property type="entry name" value="Shikimate_DH-bd_N"/>
</dbReference>
<keyword evidence="10" id="KW-1185">Reference proteome</keyword>
<gene>
    <name evidence="8" type="primary">aroE</name>
    <name evidence="9" type="ORF">WM2015_345</name>
</gene>
<comment type="caution">
    <text evidence="8">Lacks conserved residue(s) required for the propagation of feature annotation.</text>
</comment>
<evidence type="ECO:0000313" key="9">
    <source>
        <dbReference type="EMBL" id="AKS40728.1"/>
    </source>
</evidence>
<organism evidence="9 10">
    <name type="scientific">Wenzhouxiangella marina</name>
    <dbReference type="NCBI Taxonomy" id="1579979"/>
    <lineage>
        <taxon>Bacteria</taxon>
        <taxon>Pseudomonadati</taxon>
        <taxon>Pseudomonadota</taxon>
        <taxon>Gammaproteobacteria</taxon>
        <taxon>Chromatiales</taxon>
        <taxon>Wenzhouxiangellaceae</taxon>
        <taxon>Wenzhouxiangella</taxon>
    </lineage>
</organism>
<evidence type="ECO:0000256" key="4">
    <source>
        <dbReference type="ARBA" id="ARBA00022857"/>
    </source>
</evidence>
<dbReference type="Pfam" id="PF18317">
    <property type="entry name" value="SDH_C"/>
    <property type="match status" value="1"/>
</dbReference>
<feature type="binding site" evidence="8">
    <location>
        <begin position="14"/>
        <end position="16"/>
    </location>
    <ligand>
        <name>shikimate</name>
        <dbReference type="ChEBI" id="CHEBI:36208"/>
    </ligand>
</feature>
<evidence type="ECO:0000313" key="10">
    <source>
        <dbReference type="Proteomes" id="UP000066624"/>
    </source>
</evidence>
<dbReference type="Proteomes" id="UP000066624">
    <property type="component" value="Chromosome"/>
</dbReference>
<dbReference type="NCBIfam" id="NF001310">
    <property type="entry name" value="PRK00258.1-2"/>
    <property type="match status" value="1"/>
</dbReference>
<comment type="similarity">
    <text evidence="8">Belongs to the shikimate dehydrogenase family.</text>
</comment>
<comment type="subunit">
    <text evidence="8">Homodimer.</text>
</comment>
<keyword evidence="6 8" id="KW-0057">Aromatic amino acid biosynthesis</keyword>
<dbReference type="HAMAP" id="MF_00222">
    <property type="entry name" value="Shikimate_DH_AroE"/>
    <property type="match status" value="1"/>
</dbReference>
<dbReference type="EC" id="1.1.1.25" evidence="2 8"/>
<keyword evidence="4 8" id="KW-0521">NADP</keyword>
<feature type="binding site" evidence="8">
    <location>
        <begin position="125"/>
        <end position="129"/>
    </location>
    <ligand>
        <name>NADP(+)</name>
        <dbReference type="ChEBI" id="CHEBI:58349"/>
    </ligand>
</feature>
<evidence type="ECO:0000256" key="3">
    <source>
        <dbReference type="ARBA" id="ARBA00022605"/>
    </source>
</evidence>
<dbReference type="GO" id="GO:0005829">
    <property type="term" value="C:cytosol"/>
    <property type="evidence" value="ECO:0007669"/>
    <property type="project" value="TreeGrafter"/>
</dbReference>
<dbReference type="Pfam" id="PF01488">
    <property type="entry name" value="Shikimate_DH"/>
    <property type="match status" value="1"/>
</dbReference>
<dbReference type="GO" id="GO:0008652">
    <property type="term" value="P:amino acid biosynthetic process"/>
    <property type="evidence" value="ECO:0007669"/>
    <property type="project" value="UniProtKB-KW"/>
</dbReference>
<feature type="binding site" evidence="8">
    <location>
        <position position="216"/>
    </location>
    <ligand>
        <name>shikimate</name>
        <dbReference type="ChEBI" id="CHEBI:36208"/>
    </ligand>
</feature>
<dbReference type="GO" id="GO:0009423">
    <property type="term" value="P:chorismate biosynthetic process"/>
    <property type="evidence" value="ECO:0007669"/>
    <property type="project" value="UniProtKB-UniRule"/>
</dbReference>
<dbReference type="KEGG" id="wma:WM2015_345"/>
<protein>
    <recommendedName>
        <fullName evidence="2 8">Shikimate dehydrogenase (NADP(+))</fullName>
        <shortName evidence="8">SDH</shortName>
        <ecNumber evidence="2 8">1.1.1.25</ecNumber>
    </recommendedName>
</protein>
<name>A0A0K0XSS6_9GAMM</name>
<dbReference type="SUPFAM" id="SSF51735">
    <property type="entry name" value="NAD(P)-binding Rossmann-fold domains"/>
    <property type="match status" value="1"/>
</dbReference>
<evidence type="ECO:0000256" key="8">
    <source>
        <dbReference type="HAMAP-Rule" id="MF_00222"/>
    </source>
</evidence>
<dbReference type="PATRIC" id="fig|1579979.3.peg.349"/>
<dbReference type="AlphaFoldDB" id="A0A0K0XSS6"/>
<dbReference type="InterPro" id="IPR041121">
    <property type="entry name" value="SDH_C"/>
</dbReference>
<dbReference type="InterPro" id="IPR046346">
    <property type="entry name" value="Aminoacid_DH-like_N_sf"/>
</dbReference>
<dbReference type="InterPro" id="IPR036291">
    <property type="entry name" value="NAD(P)-bd_dom_sf"/>
</dbReference>
<evidence type="ECO:0000256" key="1">
    <source>
        <dbReference type="ARBA" id="ARBA00004871"/>
    </source>
</evidence>